<dbReference type="FunCoup" id="E6W0F0">
    <property type="interactions" value="73"/>
</dbReference>
<dbReference type="EMBL" id="CP002432">
    <property type="protein sequence ID" value="ADU66368.1"/>
    <property type="molecule type" value="Genomic_DNA"/>
</dbReference>
<reference evidence="4 5" key="1">
    <citation type="submission" date="2010-12" db="EMBL/GenBank/DDBJ databases">
        <title>Complete sequence of Desulfurispirillum indicum S5.</title>
        <authorList>
            <consortium name="US DOE Joint Genome Institute"/>
            <person name="Lucas S."/>
            <person name="Copeland A."/>
            <person name="Lapidus A."/>
            <person name="Cheng J.-F."/>
            <person name="Goodwin L."/>
            <person name="Pitluck S."/>
            <person name="Chertkov O."/>
            <person name="Held B."/>
            <person name="Detter J.C."/>
            <person name="Han C."/>
            <person name="Tapia R."/>
            <person name="Land M."/>
            <person name="Hauser L."/>
            <person name="Kyrpides N."/>
            <person name="Ivanova N."/>
            <person name="Mikhailova N."/>
            <person name="Haggblom M."/>
            <person name="Rauschenbach I."/>
            <person name="Bini E."/>
            <person name="Woyke T."/>
        </authorList>
    </citation>
    <scope>NUCLEOTIDE SEQUENCE [LARGE SCALE GENOMIC DNA]</scope>
    <source>
        <strain evidence="5">ATCC BAA-1389 / DSM 22839 / S5</strain>
    </source>
</reference>
<dbReference type="HOGENOM" id="CLU_031864_5_3_0"/>
<feature type="domain" description="FAD/NAD(P)-binding" evidence="3">
    <location>
        <begin position="7"/>
        <end position="293"/>
    </location>
</feature>
<dbReference type="AlphaFoldDB" id="E6W0F0"/>
<dbReference type="RefSeq" id="WP_013506248.1">
    <property type="nucleotide sequence ID" value="NC_014836.1"/>
</dbReference>
<accession>E6W0F0</accession>
<evidence type="ECO:0000256" key="1">
    <source>
        <dbReference type="ARBA" id="ARBA00022630"/>
    </source>
</evidence>
<dbReference type="PANTHER" id="PTHR48105">
    <property type="entry name" value="THIOREDOXIN REDUCTASE 1-RELATED-RELATED"/>
    <property type="match status" value="1"/>
</dbReference>
<name>E6W0F0_DESIS</name>
<gene>
    <name evidence="4" type="ordered locus">Selin_1638</name>
</gene>
<dbReference type="Pfam" id="PF07992">
    <property type="entry name" value="Pyr_redox_2"/>
    <property type="match status" value="1"/>
</dbReference>
<dbReference type="KEGG" id="din:Selin_1638"/>
<dbReference type="InParanoid" id="E6W0F0"/>
<organism evidence="4 5">
    <name type="scientific">Desulfurispirillum indicum (strain ATCC BAA-1389 / DSM 22839 / S5)</name>
    <dbReference type="NCBI Taxonomy" id="653733"/>
    <lineage>
        <taxon>Bacteria</taxon>
        <taxon>Pseudomonadati</taxon>
        <taxon>Chrysiogenota</taxon>
        <taxon>Chrysiogenia</taxon>
        <taxon>Chrysiogenales</taxon>
        <taxon>Chrysiogenaceae</taxon>
        <taxon>Desulfurispirillum</taxon>
    </lineage>
</organism>
<keyword evidence="1" id="KW-0285">Flavoprotein</keyword>
<protein>
    <submittedName>
        <fullName evidence="4">FAD-dependent pyridine nucleotide-disulfide oxidoreductase</fullName>
    </submittedName>
</protein>
<keyword evidence="2" id="KW-0560">Oxidoreductase</keyword>
<dbReference type="eggNOG" id="COG3634">
    <property type="taxonomic scope" value="Bacteria"/>
</dbReference>
<dbReference type="STRING" id="653733.Selin_1638"/>
<dbReference type="InterPro" id="IPR036188">
    <property type="entry name" value="FAD/NAD-bd_sf"/>
</dbReference>
<dbReference type="InterPro" id="IPR050097">
    <property type="entry name" value="Ferredoxin-NADP_redctase_2"/>
</dbReference>
<keyword evidence="5" id="KW-1185">Reference proteome</keyword>
<evidence type="ECO:0000259" key="3">
    <source>
        <dbReference type="Pfam" id="PF07992"/>
    </source>
</evidence>
<evidence type="ECO:0000313" key="5">
    <source>
        <dbReference type="Proteomes" id="UP000002572"/>
    </source>
</evidence>
<proteinExistence type="predicted"/>
<dbReference type="GO" id="GO:0016491">
    <property type="term" value="F:oxidoreductase activity"/>
    <property type="evidence" value="ECO:0007669"/>
    <property type="project" value="UniProtKB-KW"/>
</dbReference>
<dbReference type="PRINTS" id="PR00368">
    <property type="entry name" value="FADPNR"/>
</dbReference>
<dbReference type="SUPFAM" id="SSF51905">
    <property type="entry name" value="FAD/NAD(P)-binding domain"/>
    <property type="match status" value="1"/>
</dbReference>
<dbReference type="Proteomes" id="UP000002572">
    <property type="component" value="Chromosome"/>
</dbReference>
<dbReference type="Gene3D" id="3.50.50.60">
    <property type="entry name" value="FAD/NAD(P)-binding domain"/>
    <property type="match status" value="2"/>
</dbReference>
<dbReference type="InterPro" id="IPR023753">
    <property type="entry name" value="FAD/NAD-binding_dom"/>
</dbReference>
<sequence length="310" mass="33728">MSGEKVYDVIIAGLGPAGESAAIYTARKNLSTLIVAYDSGGQLTKTFDVENYLGIPYSTGWEMAMKFEEHVRKYSNVEIELMQEVVAIEDHGTTKKFITAEGREFQGRSAIIATGAKPKTVGVKNEEKFNGKGLTYCTTCDGPLYRNKIVTIIGGGTSGVEAALEMVKIASKVQLIVRSQLRAEPILMDRLKEVSVDIYENTIPVEILGDEYVTGLRIRDRNSSVEQELTTDGIFVEIGRAPNADGLKNLLQTNDNGEIVISTYNETNIPGVFAAGDVTDVKFKQVIIAAGEGAKAAMKVSEYLIKQGQK</sequence>
<dbReference type="PRINTS" id="PR00469">
    <property type="entry name" value="PNDRDTASEII"/>
</dbReference>
<evidence type="ECO:0000256" key="2">
    <source>
        <dbReference type="ARBA" id="ARBA00023002"/>
    </source>
</evidence>
<evidence type="ECO:0000313" key="4">
    <source>
        <dbReference type="EMBL" id="ADU66368.1"/>
    </source>
</evidence>